<dbReference type="EMBL" id="AMQN01022243">
    <property type="status" value="NOT_ANNOTATED_CDS"/>
    <property type="molecule type" value="Genomic_DNA"/>
</dbReference>
<protein>
    <submittedName>
        <fullName evidence="1 2">Uncharacterized protein</fullName>
    </submittedName>
</protein>
<sequence length="111" mass="12436">MARLDVRAPKVNQKVKLKQIGTLNLTTKFDDLGWITCKFFVCDKDGPAILSCDASEKLGILRISNSKNISAMKRTTPDPHIPDVMTLQKLYPDQFKGLQDAVCQTSEIHCK</sequence>
<evidence type="ECO:0000313" key="2">
    <source>
        <dbReference type="EnsemblMetazoa" id="CapteP208740"/>
    </source>
</evidence>
<reference evidence="3" key="1">
    <citation type="submission" date="2012-12" db="EMBL/GenBank/DDBJ databases">
        <authorList>
            <person name="Hellsten U."/>
            <person name="Grimwood J."/>
            <person name="Chapman J.A."/>
            <person name="Shapiro H."/>
            <person name="Aerts A."/>
            <person name="Otillar R.P."/>
            <person name="Terry A.Y."/>
            <person name="Boore J.L."/>
            <person name="Simakov O."/>
            <person name="Marletaz F."/>
            <person name="Cho S.-J."/>
            <person name="Edsinger-Gonzales E."/>
            <person name="Havlak P."/>
            <person name="Kuo D.-H."/>
            <person name="Larsson T."/>
            <person name="Lv J."/>
            <person name="Arendt D."/>
            <person name="Savage R."/>
            <person name="Osoegawa K."/>
            <person name="de Jong P."/>
            <person name="Lindberg D.R."/>
            <person name="Seaver E.C."/>
            <person name="Weisblat D.A."/>
            <person name="Putnam N.H."/>
            <person name="Grigoriev I.V."/>
            <person name="Rokhsar D.S."/>
        </authorList>
    </citation>
    <scope>NUCLEOTIDE SEQUENCE</scope>
    <source>
        <strain evidence="3">I ESC-2004</strain>
    </source>
</reference>
<dbReference type="OrthoDB" id="6114545at2759"/>
<keyword evidence="3" id="KW-1185">Reference proteome</keyword>
<gene>
    <name evidence="1" type="ORF">CAPTEDRAFT_208740</name>
</gene>
<reference evidence="2" key="3">
    <citation type="submission" date="2015-06" db="UniProtKB">
        <authorList>
            <consortium name="EnsemblMetazoa"/>
        </authorList>
    </citation>
    <scope>IDENTIFICATION</scope>
</reference>
<name>R7UMS8_CAPTE</name>
<accession>R7UMS8</accession>
<evidence type="ECO:0000313" key="1">
    <source>
        <dbReference type="EMBL" id="ELU07520.1"/>
    </source>
</evidence>
<dbReference type="EMBL" id="KB299839">
    <property type="protein sequence ID" value="ELU07520.1"/>
    <property type="molecule type" value="Genomic_DNA"/>
</dbReference>
<evidence type="ECO:0000313" key="3">
    <source>
        <dbReference type="Proteomes" id="UP000014760"/>
    </source>
</evidence>
<dbReference type="Proteomes" id="UP000014760">
    <property type="component" value="Unassembled WGS sequence"/>
</dbReference>
<dbReference type="EnsemblMetazoa" id="CapteT208740">
    <property type="protein sequence ID" value="CapteP208740"/>
    <property type="gene ID" value="CapteG208740"/>
</dbReference>
<reference evidence="1 3" key="2">
    <citation type="journal article" date="2013" name="Nature">
        <title>Insights into bilaterian evolution from three spiralian genomes.</title>
        <authorList>
            <person name="Simakov O."/>
            <person name="Marletaz F."/>
            <person name="Cho S.J."/>
            <person name="Edsinger-Gonzales E."/>
            <person name="Havlak P."/>
            <person name="Hellsten U."/>
            <person name="Kuo D.H."/>
            <person name="Larsson T."/>
            <person name="Lv J."/>
            <person name="Arendt D."/>
            <person name="Savage R."/>
            <person name="Osoegawa K."/>
            <person name="de Jong P."/>
            <person name="Grimwood J."/>
            <person name="Chapman J.A."/>
            <person name="Shapiro H."/>
            <person name="Aerts A."/>
            <person name="Otillar R.P."/>
            <person name="Terry A.Y."/>
            <person name="Boore J.L."/>
            <person name="Grigoriev I.V."/>
            <person name="Lindberg D.R."/>
            <person name="Seaver E.C."/>
            <person name="Weisblat D.A."/>
            <person name="Putnam N.H."/>
            <person name="Rokhsar D.S."/>
        </authorList>
    </citation>
    <scope>NUCLEOTIDE SEQUENCE</scope>
    <source>
        <strain evidence="1 3">I ESC-2004</strain>
    </source>
</reference>
<dbReference type="HOGENOM" id="CLU_2160765_0_0_1"/>
<dbReference type="AlphaFoldDB" id="R7UMS8"/>
<proteinExistence type="predicted"/>
<organism evidence="1">
    <name type="scientific">Capitella teleta</name>
    <name type="common">Polychaete worm</name>
    <dbReference type="NCBI Taxonomy" id="283909"/>
    <lineage>
        <taxon>Eukaryota</taxon>
        <taxon>Metazoa</taxon>
        <taxon>Spiralia</taxon>
        <taxon>Lophotrochozoa</taxon>
        <taxon>Annelida</taxon>
        <taxon>Polychaeta</taxon>
        <taxon>Sedentaria</taxon>
        <taxon>Scolecida</taxon>
        <taxon>Capitellidae</taxon>
        <taxon>Capitella</taxon>
    </lineage>
</organism>